<dbReference type="Proteomes" id="UP001208017">
    <property type="component" value="Unassembled WGS sequence"/>
</dbReference>
<accession>A0ABT3X3K0</accession>
<evidence type="ECO:0000313" key="1">
    <source>
        <dbReference type="EMBL" id="MCX7570160.1"/>
    </source>
</evidence>
<organism evidence="1 2">
    <name type="scientific">Tumebacillus lacus</name>
    <dbReference type="NCBI Taxonomy" id="2995335"/>
    <lineage>
        <taxon>Bacteria</taxon>
        <taxon>Bacillati</taxon>
        <taxon>Bacillota</taxon>
        <taxon>Bacilli</taxon>
        <taxon>Bacillales</taxon>
        <taxon>Alicyclobacillaceae</taxon>
        <taxon>Tumebacillus</taxon>
    </lineage>
</organism>
<sequence length="227" mass="26549">MTWYKAVENVFDHIPGNEVQQNWVRKTKPIESVPETRDLSEVAQYFVSAQVLFDEKMYHQIIIRNNDIAEKVQKHLMPHYNKIRGFYKDDQLVEVRLSDLKAASREKYIEQLRNEEIHPFVHGLRGGQKIDASSRFSIPAPLTWVKLDLEEIRGDSERVSDSFWDFLSATLSTESGVVCFTPALWEFEEEVKHNPAIQYLSRVCEEMYLSINQTDSTVQTMMVISRF</sequence>
<dbReference type="RefSeq" id="WP_267151400.1">
    <property type="nucleotide sequence ID" value="NZ_JAPMLT010000003.1"/>
</dbReference>
<keyword evidence="2" id="KW-1185">Reference proteome</keyword>
<proteinExistence type="predicted"/>
<evidence type="ECO:0000313" key="2">
    <source>
        <dbReference type="Proteomes" id="UP001208017"/>
    </source>
</evidence>
<comment type="caution">
    <text evidence="1">The sequence shown here is derived from an EMBL/GenBank/DDBJ whole genome shotgun (WGS) entry which is preliminary data.</text>
</comment>
<dbReference type="EMBL" id="JAPMLT010000003">
    <property type="protein sequence ID" value="MCX7570160.1"/>
    <property type="molecule type" value="Genomic_DNA"/>
</dbReference>
<reference evidence="1 2" key="1">
    <citation type="submission" date="2022-11" db="EMBL/GenBank/DDBJ databases">
        <title>Study of microbial diversity in lake waters.</title>
        <authorList>
            <person name="Zhang J."/>
        </authorList>
    </citation>
    <scope>NUCLEOTIDE SEQUENCE [LARGE SCALE GENOMIC DNA]</scope>
    <source>
        <strain evidence="1 2">DT12</strain>
    </source>
</reference>
<name>A0ABT3X3K0_9BACL</name>
<protein>
    <submittedName>
        <fullName evidence="1">Uncharacterized protein</fullName>
    </submittedName>
</protein>
<gene>
    <name evidence="1" type="ORF">OS242_09310</name>
</gene>